<feature type="domain" description="ABC transporter" evidence="6">
    <location>
        <begin position="25"/>
        <end position="249"/>
    </location>
</feature>
<accession>A0ABP5E4K1</accession>
<evidence type="ECO:0000313" key="7">
    <source>
        <dbReference type="EMBL" id="GAA1989201.1"/>
    </source>
</evidence>
<dbReference type="PANTHER" id="PTHR42711:SF17">
    <property type="entry name" value="ABC TRANSPORTER ATP-BINDING PROTEIN"/>
    <property type="match status" value="1"/>
</dbReference>
<name>A0ABP5E4K1_9PSEU</name>
<dbReference type="EMBL" id="BAAANN010000051">
    <property type="protein sequence ID" value="GAA1989201.1"/>
    <property type="molecule type" value="Genomic_DNA"/>
</dbReference>
<dbReference type="InterPro" id="IPR003439">
    <property type="entry name" value="ABC_transporter-like_ATP-bd"/>
</dbReference>
<evidence type="ECO:0000313" key="8">
    <source>
        <dbReference type="Proteomes" id="UP001501116"/>
    </source>
</evidence>
<organism evidence="7 8">
    <name type="scientific">Amycolatopsis minnesotensis</name>
    <dbReference type="NCBI Taxonomy" id="337894"/>
    <lineage>
        <taxon>Bacteria</taxon>
        <taxon>Bacillati</taxon>
        <taxon>Actinomycetota</taxon>
        <taxon>Actinomycetes</taxon>
        <taxon>Pseudonocardiales</taxon>
        <taxon>Pseudonocardiaceae</taxon>
        <taxon>Amycolatopsis</taxon>
    </lineage>
</organism>
<dbReference type="PROSITE" id="PS00211">
    <property type="entry name" value="ABC_TRANSPORTER_1"/>
    <property type="match status" value="1"/>
</dbReference>
<dbReference type="InterPro" id="IPR027417">
    <property type="entry name" value="P-loop_NTPase"/>
</dbReference>
<dbReference type="InterPro" id="IPR003593">
    <property type="entry name" value="AAA+_ATPase"/>
</dbReference>
<evidence type="ECO:0000256" key="2">
    <source>
        <dbReference type="ARBA" id="ARBA00022448"/>
    </source>
</evidence>
<evidence type="ECO:0000256" key="3">
    <source>
        <dbReference type="ARBA" id="ARBA00022741"/>
    </source>
</evidence>
<reference evidence="8" key="1">
    <citation type="journal article" date="2019" name="Int. J. Syst. Evol. Microbiol.">
        <title>The Global Catalogue of Microorganisms (GCM) 10K type strain sequencing project: providing services to taxonomists for standard genome sequencing and annotation.</title>
        <authorList>
            <consortium name="The Broad Institute Genomics Platform"/>
            <consortium name="The Broad Institute Genome Sequencing Center for Infectious Disease"/>
            <person name="Wu L."/>
            <person name="Ma J."/>
        </authorList>
    </citation>
    <scope>NUCLEOTIDE SEQUENCE [LARGE SCALE GENOMIC DNA]</scope>
    <source>
        <strain evidence="8">JCM 14545</strain>
    </source>
</reference>
<proteinExistence type="predicted"/>
<dbReference type="SMART" id="SM00382">
    <property type="entry name" value="AAA"/>
    <property type="match status" value="1"/>
</dbReference>
<evidence type="ECO:0000259" key="6">
    <source>
        <dbReference type="PROSITE" id="PS50893"/>
    </source>
</evidence>
<keyword evidence="8" id="KW-1185">Reference proteome</keyword>
<dbReference type="PANTHER" id="PTHR42711">
    <property type="entry name" value="ABC TRANSPORTER ATP-BINDING PROTEIN"/>
    <property type="match status" value="1"/>
</dbReference>
<evidence type="ECO:0000256" key="4">
    <source>
        <dbReference type="ARBA" id="ARBA00022840"/>
    </source>
</evidence>
<dbReference type="Pfam" id="PF00005">
    <property type="entry name" value="ABC_tran"/>
    <property type="match status" value="1"/>
</dbReference>
<sequence>MVTWRHCPVGARTAEINGMTSTPVIDVDRLNLSYGDFHAVRDLSFQVMRGEFYALLGTNGAGKTSTLETIEGHRTATSGTVRVFGQSPRDRQAVRPRMGIMLQESGFSPDLTVRESVRLIGQLTQRTDKVDRVLGIVDLTRKAGTKVSQLSGGEKRRLDFATAVYGTPELVFLDEPTTGLDIQSRDDLWDAVDELREAGSTIVLTTHYLEEAQQRADRIGLMHKGAFHREGTVSELTRTLPSTIDFTLPPHAPMPPLQATRENDGKFLIETFELQKDLHTLLGWAQDNAIELGELEAGPTSLDDVFRAIDSV</sequence>
<keyword evidence="5" id="KW-0046">Antibiotic resistance</keyword>
<dbReference type="CDD" id="cd03230">
    <property type="entry name" value="ABC_DR_subfamily_A"/>
    <property type="match status" value="1"/>
</dbReference>
<keyword evidence="3" id="KW-0547">Nucleotide-binding</keyword>
<keyword evidence="2" id="KW-0813">Transport</keyword>
<dbReference type="SUPFAM" id="SSF52540">
    <property type="entry name" value="P-loop containing nucleoside triphosphate hydrolases"/>
    <property type="match status" value="1"/>
</dbReference>
<dbReference type="Gene3D" id="3.40.50.300">
    <property type="entry name" value="P-loop containing nucleotide triphosphate hydrolases"/>
    <property type="match status" value="1"/>
</dbReference>
<comment type="caution">
    <text evidence="7">The sequence shown here is derived from an EMBL/GenBank/DDBJ whole genome shotgun (WGS) entry which is preliminary data.</text>
</comment>
<dbReference type="PROSITE" id="PS50893">
    <property type="entry name" value="ABC_TRANSPORTER_2"/>
    <property type="match status" value="1"/>
</dbReference>
<protein>
    <submittedName>
        <fullName evidence="7">ABC transporter ATP-binding protein</fullName>
    </submittedName>
</protein>
<evidence type="ECO:0000256" key="5">
    <source>
        <dbReference type="ARBA" id="ARBA00023251"/>
    </source>
</evidence>
<keyword evidence="4 7" id="KW-0067">ATP-binding</keyword>
<dbReference type="Proteomes" id="UP001501116">
    <property type="component" value="Unassembled WGS sequence"/>
</dbReference>
<gene>
    <name evidence="7" type="ORF">GCM10009754_79290</name>
</gene>
<comment type="subcellular location">
    <subcellularLocation>
        <location evidence="1">Cell membrane</location>
        <topology evidence="1">Peripheral membrane protein</topology>
    </subcellularLocation>
</comment>
<dbReference type="InterPro" id="IPR017871">
    <property type="entry name" value="ABC_transporter-like_CS"/>
</dbReference>
<dbReference type="GO" id="GO:0005524">
    <property type="term" value="F:ATP binding"/>
    <property type="evidence" value="ECO:0007669"/>
    <property type="project" value="UniProtKB-KW"/>
</dbReference>
<dbReference type="InterPro" id="IPR050763">
    <property type="entry name" value="ABC_transporter_ATP-binding"/>
</dbReference>
<evidence type="ECO:0000256" key="1">
    <source>
        <dbReference type="ARBA" id="ARBA00004202"/>
    </source>
</evidence>